<protein>
    <submittedName>
        <fullName evidence="3">Nitrate- and nitrite sensing domain-containing protein</fullName>
    </submittedName>
</protein>
<dbReference type="AlphaFoldDB" id="A0A9Q3UL60"/>
<evidence type="ECO:0000313" key="3">
    <source>
        <dbReference type="EMBL" id="MCC4307447.1"/>
    </source>
</evidence>
<dbReference type="GO" id="GO:0003723">
    <property type="term" value="F:RNA binding"/>
    <property type="evidence" value="ECO:0007669"/>
    <property type="project" value="InterPro"/>
</dbReference>
<dbReference type="Gene3D" id="1.10.10.10">
    <property type="entry name" value="Winged helix-like DNA-binding domain superfamily/Winged helix DNA-binding domain"/>
    <property type="match status" value="1"/>
</dbReference>
<evidence type="ECO:0000259" key="2">
    <source>
        <dbReference type="PROSITE" id="PS50921"/>
    </source>
</evidence>
<evidence type="ECO:0000313" key="4">
    <source>
        <dbReference type="Proteomes" id="UP001108027"/>
    </source>
</evidence>
<keyword evidence="4" id="KW-1185">Reference proteome</keyword>
<gene>
    <name evidence="3" type="ORF">LL252_02590</name>
</gene>
<dbReference type="PROSITE" id="PS50921">
    <property type="entry name" value="ANTAR"/>
    <property type="match status" value="1"/>
</dbReference>
<dbReference type="Proteomes" id="UP001108027">
    <property type="component" value="Unassembled WGS sequence"/>
</dbReference>
<reference evidence="3" key="1">
    <citation type="submission" date="2021-10" db="EMBL/GenBank/DDBJ databases">
        <title>The diversity and Nitrogen Metabolism of Culturable Nitrate-Utilizing Bacteria Within the Oxygen Minimum Zone of the Changjiang (Yangtze River)Estuary.</title>
        <authorList>
            <person name="Zhang D."/>
            <person name="Zheng J."/>
            <person name="Liu S."/>
            <person name="He W."/>
        </authorList>
    </citation>
    <scope>NUCLEOTIDE SEQUENCE</scope>
    <source>
        <strain evidence="3">FXH-223</strain>
    </source>
</reference>
<keyword evidence="1" id="KW-0175">Coiled coil</keyword>
<dbReference type="Pfam" id="PF03861">
    <property type="entry name" value="ANTAR"/>
    <property type="match status" value="1"/>
</dbReference>
<evidence type="ECO:0000256" key="1">
    <source>
        <dbReference type="SAM" id="Coils"/>
    </source>
</evidence>
<proteinExistence type="predicted"/>
<dbReference type="InterPro" id="IPR011006">
    <property type="entry name" value="CheY-like_superfamily"/>
</dbReference>
<dbReference type="Pfam" id="PF08376">
    <property type="entry name" value="NIT"/>
    <property type="match status" value="1"/>
</dbReference>
<feature type="domain" description="ANTAR" evidence="2">
    <location>
        <begin position="354"/>
        <end position="415"/>
    </location>
</feature>
<dbReference type="SUPFAM" id="SSF52172">
    <property type="entry name" value="CheY-like"/>
    <property type="match status" value="1"/>
</dbReference>
<organism evidence="3 4">
    <name type="scientific">Alloalcanivorax marinus</name>
    <dbReference type="NCBI Taxonomy" id="1177169"/>
    <lineage>
        <taxon>Bacteria</taxon>
        <taxon>Pseudomonadati</taxon>
        <taxon>Pseudomonadota</taxon>
        <taxon>Gammaproteobacteria</taxon>
        <taxon>Oceanospirillales</taxon>
        <taxon>Alcanivoracaceae</taxon>
        <taxon>Alloalcanivorax</taxon>
    </lineage>
</organism>
<dbReference type="InterPro" id="IPR005561">
    <property type="entry name" value="ANTAR"/>
</dbReference>
<name>A0A9Q3UL60_9GAMM</name>
<dbReference type="SMART" id="SM01012">
    <property type="entry name" value="ANTAR"/>
    <property type="match status" value="1"/>
</dbReference>
<dbReference type="RefSeq" id="WP_204426704.1">
    <property type="nucleotide sequence ID" value="NZ_ARXL01000003.1"/>
</dbReference>
<dbReference type="EMBL" id="JAJGNA010000002">
    <property type="protein sequence ID" value="MCC4307447.1"/>
    <property type="molecule type" value="Genomic_DNA"/>
</dbReference>
<accession>A0A9Q3UL60</accession>
<dbReference type="InterPro" id="IPR036388">
    <property type="entry name" value="WH-like_DNA-bd_sf"/>
</dbReference>
<dbReference type="InterPro" id="IPR013587">
    <property type="entry name" value="Nitrate/nitrite_sensing"/>
</dbReference>
<comment type="caution">
    <text evidence="3">The sequence shown here is derived from an EMBL/GenBank/DDBJ whole genome shotgun (WGS) entry which is preliminary data.</text>
</comment>
<sequence length="430" mass="49018">MASPAPTSDAFILAAKQCEIGILEELTETCDVVTAISELVHELQRERALSNIHLVSHGERLVPQRRQQIERCRHQEDRLRHLLSRRYLNHPPGHTGMPLLNTIALVLQGMDGLPALRNKISDLGMSPEDATFAFRRLIAGLLSVVFHAADVASEPIITRTLVALFNFMQGKEYAGQERAWGSIGFATGQFNREWGERIEQLQELQNRSFEDFRRFIDEALETQWRAHEADACNTDLNRLRSLIERLCQGDSIDSEISEVWYEVATRRIDGLRAIETALTAALQQTCREQLTRARHDLRSQQSRLSDLVHHQTPLTLLFDTRALPFTDHFQRRDIGSPEQARSVYELMLGQAEQIKQMEEALEDARRALRERKQIEKAKGLLMSELGLSEEQAYARMREKAMRNNQKLAELAVTLIDAADAARENGRAPKN</sequence>
<feature type="coiled-coil region" evidence="1">
    <location>
        <begin position="347"/>
        <end position="378"/>
    </location>
</feature>